<dbReference type="InterPro" id="IPR036291">
    <property type="entry name" value="NAD(P)-bd_dom_sf"/>
</dbReference>
<dbReference type="AlphaFoldDB" id="A0A2M8LHI1"/>
<feature type="domain" description="NAD-dependent epimerase/dehydratase" evidence="2">
    <location>
        <begin position="8"/>
        <end position="240"/>
    </location>
</feature>
<dbReference type="Proteomes" id="UP000231436">
    <property type="component" value="Unassembled WGS sequence"/>
</dbReference>
<dbReference type="PANTHER" id="PTHR43000">
    <property type="entry name" value="DTDP-D-GLUCOSE 4,6-DEHYDRATASE-RELATED"/>
    <property type="match status" value="1"/>
</dbReference>
<comment type="similarity">
    <text evidence="1">Belongs to the NAD(P)-dependent epimerase/dehydratase family.</text>
</comment>
<evidence type="ECO:0000259" key="2">
    <source>
        <dbReference type="Pfam" id="PF01370"/>
    </source>
</evidence>
<dbReference type="Gene3D" id="3.90.25.10">
    <property type="entry name" value="UDP-galactose 4-epimerase, domain 1"/>
    <property type="match status" value="1"/>
</dbReference>
<evidence type="ECO:0000256" key="1">
    <source>
        <dbReference type="ARBA" id="ARBA00007637"/>
    </source>
</evidence>
<protein>
    <submittedName>
        <fullName evidence="3">UDP-glucose 4-epimerase</fullName>
    </submittedName>
</protein>
<reference evidence="4" key="1">
    <citation type="submission" date="2017-09" db="EMBL/GenBank/DDBJ databases">
        <title>Depth-based differentiation of microbial function through sediment-hosted aquifers and enrichment of novel symbionts in the deep terrestrial subsurface.</title>
        <authorList>
            <person name="Probst A.J."/>
            <person name="Ladd B."/>
            <person name="Jarett J.K."/>
            <person name="Geller-Mcgrath D.E."/>
            <person name="Sieber C.M.K."/>
            <person name="Emerson J.B."/>
            <person name="Anantharaman K."/>
            <person name="Thomas B.C."/>
            <person name="Malmstrom R."/>
            <person name="Stieglmeier M."/>
            <person name="Klingl A."/>
            <person name="Woyke T."/>
            <person name="Ryan C.M."/>
            <person name="Banfield J.F."/>
        </authorList>
    </citation>
    <scope>NUCLEOTIDE SEQUENCE [LARGE SCALE GENOMIC DNA]</scope>
</reference>
<evidence type="ECO:0000313" key="3">
    <source>
        <dbReference type="EMBL" id="PJE76866.1"/>
    </source>
</evidence>
<evidence type="ECO:0000313" key="4">
    <source>
        <dbReference type="Proteomes" id="UP000231436"/>
    </source>
</evidence>
<gene>
    <name evidence="3" type="ORF">COV05_01565</name>
</gene>
<dbReference type="Gene3D" id="3.40.50.720">
    <property type="entry name" value="NAD(P)-binding Rossmann-like Domain"/>
    <property type="match status" value="1"/>
</dbReference>
<accession>A0A2M8LHI1</accession>
<organism evidence="3 4">
    <name type="scientific">Candidatus Uhrbacteria bacterium CG10_big_fil_rev_8_21_14_0_10_48_16</name>
    <dbReference type="NCBI Taxonomy" id="1975038"/>
    <lineage>
        <taxon>Bacteria</taxon>
        <taxon>Candidatus Uhriibacteriota</taxon>
    </lineage>
</organism>
<dbReference type="SUPFAM" id="SSF51735">
    <property type="entry name" value="NAD(P)-binding Rossmann-fold domains"/>
    <property type="match status" value="1"/>
</dbReference>
<comment type="caution">
    <text evidence="3">The sequence shown here is derived from an EMBL/GenBank/DDBJ whole genome shotgun (WGS) entry which is preliminary data.</text>
</comment>
<dbReference type="InterPro" id="IPR001509">
    <property type="entry name" value="Epimerase_deHydtase"/>
</dbReference>
<dbReference type="EMBL" id="PFEU01000008">
    <property type="protein sequence ID" value="PJE76866.1"/>
    <property type="molecule type" value="Genomic_DNA"/>
</dbReference>
<name>A0A2M8LHI1_9BACT</name>
<sequence length="314" mass="34400">MAKKYQTALVTGGAGFIGSHIVDALIRRRLKVYVVDDLSSGSTKNVNPNAHFTKLSILSPQFPAYLKRIKPDVIFHLAAQVNLRKSVDEPFDDAQRNAIGTLTIAHWGAKAGVKKIVYTSTGGPMYPEGARMPYSEKTSPGPISPYGISKLAGEMYLNHTYHVHGVPYVALRYANVYGPRQNAKGEAGVVAIFAEQMLKGNAISITGTGKQTRDFVFVEDVVRANMLAMDRKVIGPFNIGTGKETDINTIFKKMKKITGYELPARKAPSAPGEVLRSALSAVKARKTLGWEPKVKLDEGLKKTVVWFQKNNHIS</sequence>
<proteinExistence type="inferred from homology"/>
<dbReference type="Pfam" id="PF01370">
    <property type="entry name" value="Epimerase"/>
    <property type="match status" value="1"/>
</dbReference>